<reference evidence="1 2" key="1">
    <citation type="journal article" date="2013" name="Mar. Genomics">
        <title>Expression of sulfatases in Rhodopirellula baltica and the diversity of sulfatases in the genus Rhodopirellula.</title>
        <authorList>
            <person name="Wegner C.E."/>
            <person name="Richter-Heitmann T."/>
            <person name="Klindworth A."/>
            <person name="Klockow C."/>
            <person name="Richter M."/>
            <person name="Achstetter T."/>
            <person name="Glockner F.O."/>
            <person name="Harder J."/>
        </authorList>
    </citation>
    <scope>NUCLEOTIDE SEQUENCE [LARGE SCALE GENOMIC DNA]</scope>
    <source>
        <strain evidence="1 2">SM1</strain>
    </source>
</reference>
<dbReference type="EMBL" id="ANOG01000291">
    <property type="protein sequence ID" value="EMI20980.1"/>
    <property type="molecule type" value="Genomic_DNA"/>
</dbReference>
<evidence type="ECO:0000313" key="1">
    <source>
        <dbReference type="EMBL" id="EMI20980.1"/>
    </source>
</evidence>
<organism evidence="1 2">
    <name type="scientific">Rhodopirellula maiorica SM1</name>
    <dbReference type="NCBI Taxonomy" id="1265738"/>
    <lineage>
        <taxon>Bacteria</taxon>
        <taxon>Pseudomonadati</taxon>
        <taxon>Planctomycetota</taxon>
        <taxon>Planctomycetia</taxon>
        <taxon>Pirellulales</taxon>
        <taxon>Pirellulaceae</taxon>
        <taxon>Novipirellula</taxon>
    </lineage>
</organism>
<evidence type="ECO:0000313" key="2">
    <source>
        <dbReference type="Proteomes" id="UP000011991"/>
    </source>
</evidence>
<gene>
    <name evidence="1" type="ORF">RMSM_02086</name>
</gene>
<name>M5RNV6_9BACT</name>
<accession>M5RNV6</accession>
<protein>
    <submittedName>
        <fullName evidence="1">Uncharacterized protein</fullName>
    </submittedName>
</protein>
<dbReference type="Proteomes" id="UP000011991">
    <property type="component" value="Unassembled WGS sequence"/>
</dbReference>
<dbReference type="PATRIC" id="fig|1265738.3.peg.2091"/>
<keyword evidence="2" id="KW-1185">Reference proteome</keyword>
<comment type="caution">
    <text evidence="1">The sequence shown here is derived from an EMBL/GenBank/DDBJ whole genome shotgun (WGS) entry which is preliminary data.</text>
</comment>
<proteinExistence type="predicted"/>
<sequence length="120" mass="14029">MRQSHLRQIRTARSQNRTENGSFLVATFSAILHYGVTMTERTRHQEKIIKNYYENRDSIGLQKAQEAVTELYLSEGKKRAQVWKRLTSHLAKIGLKEDQIAKLQEDDNPEQLAKLLEKYV</sequence>
<dbReference type="AlphaFoldDB" id="M5RNV6"/>